<dbReference type="Pfam" id="PF18994">
    <property type="entry name" value="Prophage_tailD1"/>
    <property type="match status" value="1"/>
</dbReference>
<dbReference type="RefSeq" id="WP_075269162.1">
    <property type="nucleotide sequence ID" value="NZ_CP014332.1"/>
</dbReference>
<dbReference type="InterPro" id="IPR010572">
    <property type="entry name" value="Tail_dom"/>
</dbReference>
<dbReference type="Gene3D" id="3.55.50.40">
    <property type="match status" value="1"/>
</dbReference>
<proteinExistence type="predicted"/>
<evidence type="ECO:0000259" key="2">
    <source>
        <dbReference type="Pfam" id="PF18994"/>
    </source>
</evidence>
<feature type="domain" description="Prophage endopeptidase tail N-terminal" evidence="2">
    <location>
        <begin position="5"/>
        <end position="88"/>
    </location>
</feature>
<sequence>MANIVYAYTAHLDEVPAVVNNLSITETLNEFSTLSFSFVANDRNKIAAEAMLPQTRVLVPETGQWFRLSNVSPTSTGDVRTYQVSAVHVGTDLHDRYVENKLTGSQSLDKCMKLITNGTSFKYVIHDKFNNYSFSDGFGADYADSLLMNTLKDDFGFEFYVDNWTIHIYKMLGQTDGFIFIDGYNASKIQWTEDYSNIRTKIKGLGKQKDDGTYEATAEYNSPAQTIWGIKQAATVQDDRFTDNNSLLAYIKSKLQDYPIVQYTMEQAEFEHHAKLSEINNVAIGNSGLIKDRLGVDVDVRIIGMTIHPQDAKQSDTVTFGNKLFDYARNYTNLQKARKSNETLGKTISKLQTNIGNIINTDANRKLWNIGEVEE</sequence>
<evidence type="ECO:0000259" key="1">
    <source>
        <dbReference type="Pfam" id="PF06605"/>
    </source>
</evidence>
<dbReference type="Proteomes" id="UP000185473">
    <property type="component" value="Chromosome"/>
</dbReference>
<name>A0A1L6R9W2_9LACO</name>
<evidence type="ECO:0000313" key="4">
    <source>
        <dbReference type="Proteomes" id="UP000185473"/>
    </source>
</evidence>
<feature type="domain" description="Tail spike" evidence="1">
    <location>
        <begin position="91"/>
        <end position="324"/>
    </location>
</feature>
<keyword evidence="4" id="KW-1185">Reference proteome</keyword>
<dbReference type="OrthoDB" id="2311165at2"/>
<dbReference type="EMBL" id="CP014332">
    <property type="protein sequence ID" value="APS41324.1"/>
    <property type="molecule type" value="Genomic_DNA"/>
</dbReference>
<dbReference type="STRING" id="1631871.FOL01_0465"/>
<gene>
    <name evidence="3" type="ORF">FOL01_0465</name>
</gene>
<dbReference type="KEGG" id="wjo:FOL01_0465"/>
<dbReference type="InterPro" id="IPR007119">
    <property type="entry name" value="Phage_tail_spike_N"/>
</dbReference>
<evidence type="ECO:0000313" key="3">
    <source>
        <dbReference type="EMBL" id="APS41324.1"/>
    </source>
</evidence>
<dbReference type="InterPro" id="IPR044051">
    <property type="entry name" value="Prophage_tail_N"/>
</dbReference>
<dbReference type="Pfam" id="PF06605">
    <property type="entry name" value="Prophage_tail"/>
    <property type="match status" value="1"/>
</dbReference>
<dbReference type="AlphaFoldDB" id="A0A1L6R9W2"/>
<dbReference type="NCBIfam" id="TIGR01665">
    <property type="entry name" value="put_anti_recept"/>
    <property type="match status" value="1"/>
</dbReference>
<accession>A0A1L6R9W2</accession>
<organism evidence="3 4">
    <name type="scientific">Weissella jogaejeotgali</name>
    <dbReference type="NCBI Taxonomy" id="1631871"/>
    <lineage>
        <taxon>Bacteria</taxon>
        <taxon>Bacillati</taxon>
        <taxon>Bacillota</taxon>
        <taxon>Bacilli</taxon>
        <taxon>Lactobacillales</taxon>
        <taxon>Lactobacillaceae</taxon>
        <taxon>Weissella</taxon>
    </lineage>
</organism>
<protein>
    <submittedName>
        <fullName evidence="3">Phage minor structural protein</fullName>
    </submittedName>
</protein>
<reference evidence="3 4" key="1">
    <citation type="submission" date="2016-02" db="EMBL/GenBank/DDBJ databases">
        <title>Complete Genome Sequence of Weissella jogaejeotgali FOL01.</title>
        <authorList>
            <person name="Lee J.-H."/>
            <person name="Ku H.-J."/>
        </authorList>
    </citation>
    <scope>NUCLEOTIDE SEQUENCE [LARGE SCALE GENOMIC DNA]</scope>
    <source>
        <strain evidence="3 4">FOL01</strain>
    </source>
</reference>